<accession>M7TCB7</accession>
<name>M7TCB7_EUTLA</name>
<reference evidence="3" key="1">
    <citation type="journal article" date="2013" name="Genome Announc.">
        <title>Draft genome sequence of the grapevine dieback fungus Eutypa lata UCR-EL1.</title>
        <authorList>
            <person name="Blanco-Ulate B."/>
            <person name="Rolshausen P.E."/>
            <person name="Cantu D."/>
        </authorList>
    </citation>
    <scope>NUCLEOTIDE SEQUENCE [LARGE SCALE GENOMIC DNA]</scope>
    <source>
        <strain evidence="3">UCR-EL1</strain>
    </source>
</reference>
<evidence type="ECO:0000313" key="2">
    <source>
        <dbReference type="EMBL" id="EMR67526.1"/>
    </source>
</evidence>
<gene>
    <name evidence="2" type="ORF">UCREL1_5476</name>
</gene>
<proteinExistence type="predicted"/>
<feature type="region of interest" description="Disordered" evidence="1">
    <location>
        <begin position="365"/>
        <end position="385"/>
    </location>
</feature>
<feature type="compositionally biased region" description="Low complexity" evidence="1">
    <location>
        <begin position="170"/>
        <end position="189"/>
    </location>
</feature>
<protein>
    <submittedName>
        <fullName evidence="2">Uncharacterized protein</fullName>
    </submittedName>
</protein>
<dbReference type="AlphaFoldDB" id="M7TCB7"/>
<feature type="compositionally biased region" description="Polar residues" evidence="1">
    <location>
        <begin position="22"/>
        <end position="55"/>
    </location>
</feature>
<dbReference type="HOGENOM" id="CLU_416205_0_0_1"/>
<keyword evidence="3" id="KW-1185">Reference proteome</keyword>
<dbReference type="EMBL" id="KB706412">
    <property type="protein sequence ID" value="EMR67526.1"/>
    <property type="molecule type" value="Genomic_DNA"/>
</dbReference>
<feature type="region of interest" description="Disordered" evidence="1">
    <location>
        <begin position="170"/>
        <end position="198"/>
    </location>
</feature>
<sequence>MAFLPQLRGVGSSKPDAPAPEKQQQSQSSHGNDNLNNGTIAGSSDDSSNAKNQFDVNDPWPFPVSKEHDPFACEIDPDRIYLHGGMGPAMTPPKHVAWSFGISLPLLPNIPPRNDSKTVYGMMTAAQRRAFFESVPEHERALGFARMKDRIQIEYLNRLNTIDHHGRNTNINANDNANANTSSSGSDSGSDGGLFGQKTPAATIGAGLSSNQTAAPHFDRSDMFYRPVIENDYGHRPLEMPHLGAMRSNTNNNNAGTGWSNNVVGQTMADNNHRGKTAYSMSSPESNMPAQTMHNYPYNKVMVARAKGAAGMDSVNLNSKGKGFAAEGDMDDVELERHRDDDHCDPRILHIKKAGVMEVDGGKDWEKANETKPNQPSEKTVPPQMNESLLRAIERGDYRDGPPWQSRVPSHILDALYSDVGGAPSTDMADPSSAIVADSSPFDGAINAASSATVAEASSSPNVPDPSSSSNFDVNMDIDTEKLSDLKSTMEPWDAMHTFLTINRASYPTAKSFLSACETLRHRCRTQWGMTLTRPFATSHLIRAMRSHAPELAEALRQAWLEKEIGFEGVVALISGYDKLDGENKMNVLIGDLTVSQWLGVEAEHEDEGKMKETEKETKKYTKRELTRSRDIGALGLSDEQIREFGFTQEGPDEYSYGV</sequence>
<evidence type="ECO:0000256" key="1">
    <source>
        <dbReference type="SAM" id="MobiDB-lite"/>
    </source>
</evidence>
<organism evidence="2 3">
    <name type="scientific">Eutypa lata (strain UCR-EL1)</name>
    <name type="common">Grapevine dieback disease fungus</name>
    <name type="synonym">Eutypa armeniacae</name>
    <dbReference type="NCBI Taxonomy" id="1287681"/>
    <lineage>
        <taxon>Eukaryota</taxon>
        <taxon>Fungi</taxon>
        <taxon>Dikarya</taxon>
        <taxon>Ascomycota</taxon>
        <taxon>Pezizomycotina</taxon>
        <taxon>Sordariomycetes</taxon>
        <taxon>Xylariomycetidae</taxon>
        <taxon>Xylariales</taxon>
        <taxon>Diatrypaceae</taxon>
        <taxon>Eutypa</taxon>
    </lineage>
</organism>
<feature type="compositionally biased region" description="Polar residues" evidence="1">
    <location>
        <begin position="371"/>
        <end position="385"/>
    </location>
</feature>
<feature type="region of interest" description="Disordered" evidence="1">
    <location>
        <begin position="1"/>
        <end position="61"/>
    </location>
</feature>
<evidence type="ECO:0000313" key="3">
    <source>
        <dbReference type="Proteomes" id="UP000012174"/>
    </source>
</evidence>
<dbReference type="Proteomes" id="UP000012174">
    <property type="component" value="Unassembled WGS sequence"/>
</dbReference>
<dbReference type="KEGG" id="ela:UCREL1_5476"/>
<feature type="region of interest" description="Disordered" evidence="1">
    <location>
        <begin position="454"/>
        <end position="474"/>
    </location>
</feature>